<dbReference type="InterPro" id="IPR036291">
    <property type="entry name" value="NAD(P)-bd_dom_sf"/>
</dbReference>
<evidence type="ECO:0000313" key="4">
    <source>
        <dbReference type="EMBL" id="MFD2611130.1"/>
    </source>
</evidence>
<dbReference type="EMBL" id="JBHUME010000002">
    <property type="protein sequence ID" value="MFD2611130.1"/>
    <property type="molecule type" value="Genomic_DNA"/>
</dbReference>
<dbReference type="RefSeq" id="WP_377599469.1">
    <property type="nucleotide sequence ID" value="NZ_JBHUME010000002.1"/>
</dbReference>
<accession>A0ABW5P7E0</accession>
<evidence type="ECO:0000313" key="5">
    <source>
        <dbReference type="Proteomes" id="UP001597541"/>
    </source>
</evidence>
<evidence type="ECO:0000259" key="2">
    <source>
        <dbReference type="Pfam" id="PF01370"/>
    </source>
</evidence>
<dbReference type="Pfam" id="PF08338">
    <property type="entry name" value="DUF1731"/>
    <property type="match status" value="1"/>
</dbReference>
<dbReference type="SUPFAM" id="SSF51735">
    <property type="entry name" value="NAD(P)-binding Rossmann-fold domains"/>
    <property type="match status" value="1"/>
</dbReference>
<organism evidence="4 5">
    <name type="scientific">Paenibacillus gansuensis</name>
    <dbReference type="NCBI Taxonomy" id="306542"/>
    <lineage>
        <taxon>Bacteria</taxon>
        <taxon>Bacillati</taxon>
        <taxon>Bacillota</taxon>
        <taxon>Bacilli</taxon>
        <taxon>Bacillales</taxon>
        <taxon>Paenibacillaceae</taxon>
        <taxon>Paenibacillus</taxon>
    </lineage>
</organism>
<name>A0ABW5P7E0_9BACL</name>
<evidence type="ECO:0000256" key="1">
    <source>
        <dbReference type="ARBA" id="ARBA00009353"/>
    </source>
</evidence>
<comment type="similarity">
    <text evidence="1">Belongs to the NAD(P)-dependent epimerase/dehydratase family. SDR39U1 subfamily.</text>
</comment>
<gene>
    <name evidence="4" type="ORF">ACFSUF_01675</name>
</gene>
<reference evidence="5" key="1">
    <citation type="journal article" date="2019" name="Int. J. Syst. Evol. Microbiol.">
        <title>The Global Catalogue of Microorganisms (GCM) 10K type strain sequencing project: providing services to taxonomists for standard genome sequencing and annotation.</title>
        <authorList>
            <consortium name="The Broad Institute Genomics Platform"/>
            <consortium name="The Broad Institute Genome Sequencing Center for Infectious Disease"/>
            <person name="Wu L."/>
            <person name="Ma J."/>
        </authorList>
    </citation>
    <scope>NUCLEOTIDE SEQUENCE [LARGE SCALE GENOMIC DNA]</scope>
    <source>
        <strain evidence="5">KCTC 3950</strain>
    </source>
</reference>
<comment type="caution">
    <text evidence="4">The sequence shown here is derived from an EMBL/GenBank/DDBJ whole genome shotgun (WGS) entry which is preliminary data.</text>
</comment>
<dbReference type="PANTHER" id="PTHR11092:SF0">
    <property type="entry name" value="EPIMERASE FAMILY PROTEIN SDR39U1"/>
    <property type="match status" value="1"/>
</dbReference>
<feature type="domain" description="DUF1731" evidence="3">
    <location>
        <begin position="243"/>
        <end position="292"/>
    </location>
</feature>
<dbReference type="InterPro" id="IPR001509">
    <property type="entry name" value="Epimerase_deHydtase"/>
</dbReference>
<dbReference type="Gene3D" id="3.40.50.720">
    <property type="entry name" value="NAD(P)-binding Rossmann-like Domain"/>
    <property type="match status" value="1"/>
</dbReference>
<dbReference type="PANTHER" id="PTHR11092">
    <property type="entry name" value="SUGAR NUCLEOTIDE EPIMERASE RELATED"/>
    <property type="match status" value="1"/>
</dbReference>
<proteinExistence type="inferred from homology"/>
<keyword evidence="5" id="KW-1185">Reference proteome</keyword>
<evidence type="ECO:0000259" key="3">
    <source>
        <dbReference type="Pfam" id="PF08338"/>
    </source>
</evidence>
<dbReference type="NCBIfam" id="TIGR01777">
    <property type="entry name" value="yfcH"/>
    <property type="match status" value="1"/>
</dbReference>
<dbReference type="Pfam" id="PF01370">
    <property type="entry name" value="Epimerase"/>
    <property type="match status" value="1"/>
</dbReference>
<dbReference type="InterPro" id="IPR013549">
    <property type="entry name" value="DUF1731"/>
</dbReference>
<sequence length="294" mass="32746">MSGKIVLAGGSGFIGTYLADRFREQGSSVVVISRSAGDLGWDDHGKLAEVLNGADVLVNLAGKSVDCRYNDKNKRDILRSRTDTTRALGEAVLRCARPPKLWINSSTATIYRHAEDRPMTEENGEIGTGFSVSVAKAWEEAFFSFALPHTRKIALRISIVLGRGGVMKPLSRLTALGLGGTQGPGNQMFSWIHIEDLCRIICYVREREDLDGVFNAASPHPVMNREFMKQLRSACGRSFGLPMPVWLLEAGARLIRTETELILKSRWVTPERLLREGFSFRYGELREALEQIFE</sequence>
<dbReference type="Proteomes" id="UP001597541">
    <property type="component" value="Unassembled WGS sequence"/>
</dbReference>
<dbReference type="CDD" id="cd05242">
    <property type="entry name" value="SDR_a8"/>
    <property type="match status" value="1"/>
</dbReference>
<dbReference type="InterPro" id="IPR010099">
    <property type="entry name" value="SDR39U1"/>
</dbReference>
<protein>
    <submittedName>
        <fullName evidence="4">TIGR01777 family oxidoreductase</fullName>
    </submittedName>
</protein>
<feature type="domain" description="NAD-dependent epimerase/dehydratase" evidence="2">
    <location>
        <begin position="5"/>
        <end position="215"/>
    </location>
</feature>